<dbReference type="PANTHER" id="PTHR30055">
    <property type="entry name" value="HTH-TYPE TRANSCRIPTIONAL REGULATOR RUTR"/>
    <property type="match status" value="1"/>
</dbReference>
<evidence type="ECO:0000256" key="1">
    <source>
        <dbReference type="ARBA" id="ARBA00023015"/>
    </source>
</evidence>
<evidence type="ECO:0000313" key="7">
    <source>
        <dbReference type="EMBL" id="RBP69866.1"/>
    </source>
</evidence>
<dbReference type="GO" id="GO:0000976">
    <property type="term" value="F:transcription cis-regulatory region binding"/>
    <property type="evidence" value="ECO:0007669"/>
    <property type="project" value="TreeGrafter"/>
</dbReference>
<protein>
    <submittedName>
        <fullName evidence="7">TetR family transcriptional regulator</fullName>
    </submittedName>
</protein>
<reference evidence="7 8" key="1">
    <citation type="submission" date="2018-06" db="EMBL/GenBank/DDBJ databases">
        <title>Freshwater and sediment microbial communities from various areas in North America, analyzing microbe dynamics in response to fracking.</title>
        <authorList>
            <person name="Lamendella R."/>
        </authorList>
    </citation>
    <scope>NUCLEOTIDE SEQUENCE [LARGE SCALE GENOMIC DNA]</scope>
    <source>
        <strain evidence="7 8">3b_TX</strain>
    </source>
</reference>
<keyword evidence="2 4" id="KW-0238">DNA-binding</keyword>
<sequence length="347" mass="37339">MPYTTYDLPMSADDPIEQLPRGIALAWGVAATPQRGPKREMSVEKIVDAAIEIADQEGIQAVSMSAVAKRLGYTPMSLYRYVSAKDDLLLLMEEEAVGLPPERTDGSGDWRARLGELYEAQTRIYSNQPWLLSLPISGSPITPNSSAWLDAGLEALADTPLTQDERIAVALFVTGMARWKGMVIAGYQEKERSTGLSGAELARQESRLYDAVVTVDNFPSLRRAIDAGVFTSEADPFAFGLELGLDGLVEYIAKVEAERAAEPDGPGSGAGNGPRAADAGPEGPAADGGPGGPGPELPTDDDPDVMADRKYREAQKAVRQAQKVLAEARKRERQVLREAKARVAKSR</sequence>
<dbReference type="GO" id="GO:0003700">
    <property type="term" value="F:DNA-binding transcription factor activity"/>
    <property type="evidence" value="ECO:0007669"/>
    <property type="project" value="TreeGrafter"/>
</dbReference>
<dbReference type="EMBL" id="QNSB01000010">
    <property type="protein sequence ID" value="RBP69866.1"/>
    <property type="molecule type" value="Genomic_DNA"/>
</dbReference>
<organism evidence="7 8">
    <name type="scientific">Brevibacterium celere</name>
    <dbReference type="NCBI Taxonomy" id="225845"/>
    <lineage>
        <taxon>Bacteria</taxon>
        <taxon>Bacillati</taxon>
        <taxon>Actinomycetota</taxon>
        <taxon>Actinomycetes</taxon>
        <taxon>Micrococcales</taxon>
        <taxon>Brevibacteriaceae</taxon>
        <taxon>Brevibacterium</taxon>
    </lineage>
</organism>
<evidence type="ECO:0000256" key="4">
    <source>
        <dbReference type="PROSITE-ProRule" id="PRU00335"/>
    </source>
</evidence>
<accession>A0A366IEU3</accession>
<dbReference type="AlphaFoldDB" id="A0A366IEU3"/>
<dbReference type="InterPro" id="IPR036271">
    <property type="entry name" value="Tet_transcr_reg_TetR-rel_C_sf"/>
</dbReference>
<gene>
    <name evidence="7" type="ORF">DFO65_11022</name>
</gene>
<keyword evidence="3" id="KW-0804">Transcription</keyword>
<dbReference type="Proteomes" id="UP000253509">
    <property type="component" value="Unassembled WGS sequence"/>
</dbReference>
<dbReference type="Pfam" id="PF00440">
    <property type="entry name" value="TetR_N"/>
    <property type="match status" value="1"/>
</dbReference>
<dbReference type="Gene3D" id="1.10.10.60">
    <property type="entry name" value="Homeodomain-like"/>
    <property type="match status" value="1"/>
</dbReference>
<feature type="DNA-binding region" description="H-T-H motif" evidence="4">
    <location>
        <begin position="63"/>
        <end position="82"/>
    </location>
</feature>
<evidence type="ECO:0000259" key="6">
    <source>
        <dbReference type="PROSITE" id="PS50977"/>
    </source>
</evidence>
<dbReference type="Pfam" id="PF02909">
    <property type="entry name" value="TetR_C_1"/>
    <property type="match status" value="1"/>
</dbReference>
<evidence type="ECO:0000256" key="2">
    <source>
        <dbReference type="ARBA" id="ARBA00023125"/>
    </source>
</evidence>
<keyword evidence="8" id="KW-1185">Reference proteome</keyword>
<dbReference type="InterPro" id="IPR004111">
    <property type="entry name" value="Repressor_TetR_C"/>
</dbReference>
<dbReference type="SUPFAM" id="SSF46689">
    <property type="entry name" value="Homeodomain-like"/>
    <property type="match status" value="1"/>
</dbReference>
<evidence type="ECO:0000256" key="3">
    <source>
        <dbReference type="ARBA" id="ARBA00023163"/>
    </source>
</evidence>
<evidence type="ECO:0000313" key="8">
    <source>
        <dbReference type="Proteomes" id="UP000253509"/>
    </source>
</evidence>
<dbReference type="InterPro" id="IPR009057">
    <property type="entry name" value="Homeodomain-like_sf"/>
</dbReference>
<dbReference type="SUPFAM" id="SSF48498">
    <property type="entry name" value="Tetracyclin repressor-like, C-terminal domain"/>
    <property type="match status" value="1"/>
</dbReference>
<dbReference type="InterPro" id="IPR001647">
    <property type="entry name" value="HTH_TetR"/>
</dbReference>
<feature type="compositionally biased region" description="Basic and acidic residues" evidence="5">
    <location>
        <begin position="306"/>
        <end position="316"/>
    </location>
</feature>
<keyword evidence="1" id="KW-0805">Transcription regulation</keyword>
<feature type="compositionally biased region" description="Basic and acidic residues" evidence="5">
    <location>
        <begin position="326"/>
        <end position="341"/>
    </location>
</feature>
<feature type="region of interest" description="Disordered" evidence="5">
    <location>
        <begin position="259"/>
        <end position="347"/>
    </location>
</feature>
<dbReference type="Gene3D" id="1.10.357.10">
    <property type="entry name" value="Tetracycline Repressor, domain 2"/>
    <property type="match status" value="1"/>
</dbReference>
<name>A0A366IEU3_9MICO</name>
<evidence type="ECO:0000256" key="5">
    <source>
        <dbReference type="SAM" id="MobiDB-lite"/>
    </source>
</evidence>
<feature type="compositionally biased region" description="Low complexity" evidence="5">
    <location>
        <begin position="273"/>
        <end position="285"/>
    </location>
</feature>
<dbReference type="PROSITE" id="PS50977">
    <property type="entry name" value="HTH_TETR_2"/>
    <property type="match status" value="1"/>
</dbReference>
<comment type="caution">
    <text evidence="7">The sequence shown here is derived from an EMBL/GenBank/DDBJ whole genome shotgun (WGS) entry which is preliminary data.</text>
</comment>
<proteinExistence type="predicted"/>
<dbReference type="PANTHER" id="PTHR30055:SF234">
    <property type="entry name" value="HTH-TYPE TRANSCRIPTIONAL REGULATOR BETI"/>
    <property type="match status" value="1"/>
</dbReference>
<dbReference type="InterPro" id="IPR050109">
    <property type="entry name" value="HTH-type_TetR-like_transc_reg"/>
</dbReference>
<dbReference type="GO" id="GO:0045892">
    <property type="term" value="P:negative regulation of DNA-templated transcription"/>
    <property type="evidence" value="ECO:0007669"/>
    <property type="project" value="InterPro"/>
</dbReference>
<feature type="domain" description="HTH tetR-type" evidence="6">
    <location>
        <begin position="40"/>
        <end position="100"/>
    </location>
</feature>
<dbReference type="PRINTS" id="PR00455">
    <property type="entry name" value="HTHTETR"/>
</dbReference>